<proteinExistence type="predicted"/>
<protein>
    <recommendedName>
        <fullName evidence="3">Phage shock protein PspC N-terminal domain-containing protein</fullName>
    </recommendedName>
</protein>
<evidence type="ECO:0000313" key="4">
    <source>
        <dbReference type="EMBL" id="KUP97907.1"/>
    </source>
</evidence>
<evidence type="ECO:0000259" key="3">
    <source>
        <dbReference type="Pfam" id="PF04024"/>
    </source>
</evidence>
<dbReference type="PATRIC" id="fig|665004.4.peg.2802"/>
<dbReference type="Pfam" id="PF04024">
    <property type="entry name" value="PspC"/>
    <property type="match status" value="1"/>
</dbReference>
<accession>A0A147KKU4</accession>
<keyword evidence="2" id="KW-0472">Membrane</keyword>
<organism evidence="4 5">
    <name type="scientific">Thermobifida cellulosilytica TB100</name>
    <dbReference type="NCBI Taxonomy" id="665004"/>
    <lineage>
        <taxon>Bacteria</taxon>
        <taxon>Bacillati</taxon>
        <taxon>Actinomycetota</taxon>
        <taxon>Actinomycetes</taxon>
        <taxon>Streptosporangiales</taxon>
        <taxon>Nocardiopsidaceae</taxon>
        <taxon>Thermobifida</taxon>
    </lineage>
</organism>
<keyword evidence="2" id="KW-0812">Transmembrane</keyword>
<evidence type="ECO:0000313" key="5">
    <source>
        <dbReference type="Proteomes" id="UP000074382"/>
    </source>
</evidence>
<dbReference type="InterPro" id="IPR007168">
    <property type="entry name" value="Phageshock_PspC_N"/>
</dbReference>
<dbReference type="STRING" id="665004.AC529_04490"/>
<feature type="transmembrane region" description="Helical" evidence="2">
    <location>
        <begin position="96"/>
        <end position="114"/>
    </location>
</feature>
<dbReference type="AlphaFoldDB" id="A0A147KKU4"/>
<gene>
    <name evidence="4" type="ORF">AC529_04490</name>
</gene>
<feature type="transmembrane region" description="Helical" evidence="2">
    <location>
        <begin position="237"/>
        <end position="266"/>
    </location>
</feature>
<name>A0A147KKU4_THECS</name>
<feature type="domain" description="Phage shock protein PspC N-terminal" evidence="3">
    <location>
        <begin position="26"/>
        <end position="79"/>
    </location>
</feature>
<dbReference type="OrthoDB" id="3535301at2"/>
<feature type="region of interest" description="Disordered" evidence="1">
    <location>
        <begin position="159"/>
        <end position="178"/>
    </location>
</feature>
<evidence type="ECO:0000256" key="1">
    <source>
        <dbReference type="SAM" id="MobiDB-lite"/>
    </source>
</evidence>
<sequence length="450" mass="45828">MVDGEPRSGAEAQESPAAVGAAGDGVYRDDVGGVVAGVAAGLGRHTGIDPVVWRCAFGVTALGAGTGVVLYAFAWLLMRDPRGGPAVLEQLLNRRLGGEAVLALLGAGLALGTLCNLVGGFGWTTLVLAVPLVLAGLVAHNRGVDLHRVVQQLPEWLRRREPPPSAPDPAPDAAYYNPAQPWAAAPSGPIDLAVVARQAVEQAGLHGAYSPAEEGDDEEGRPGGGAAKRSRDRGVGLLGFTVGAALVLTGAVFALSGGVSAGALLGPEAAPVYLGGLVALCGAALVVGTWVGNPRGLVPVASLVTVLAVAATATDLTQLRFGEVVWRPETVSEAQEPFELTAGRADLDLTGLALEPGQEVTVRAEVGLGSLDVLVPESVRITVRGRSGFGRLSFGERDLLGFGLDVRGVVEPESAPDADEAEEESAAEPPTLNLVLDSCAGDVEVRHVAA</sequence>
<feature type="region of interest" description="Disordered" evidence="1">
    <location>
        <begin position="207"/>
        <end position="229"/>
    </location>
</feature>
<evidence type="ECO:0000256" key="2">
    <source>
        <dbReference type="SAM" id="Phobius"/>
    </source>
</evidence>
<keyword evidence="5" id="KW-1185">Reference proteome</keyword>
<comment type="caution">
    <text evidence="4">The sequence shown here is derived from an EMBL/GenBank/DDBJ whole genome shotgun (WGS) entry which is preliminary data.</text>
</comment>
<dbReference type="EMBL" id="LGEM01000019">
    <property type="protein sequence ID" value="KUP97907.1"/>
    <property type="molecule type" value="Genomic_DNA"/>
</dbReference>
<reference evidence="5" key="1">
    <citation type="journal article" date="2017" name="Acta Aliment.">
        <title>Plant polysaccharide degrading enzyme system of Thermpbifida cellulosilytica TB100 revealed by de novo genome project data.</title>
        <authorList>
            <person name="Toth A."/>
            <person name="Baka E."/>
            <person name="Luzics S."/>
            <person name="Bata-Vidacs I."/>
            <person name="Nagy I."/>
            <person name="Balint B."/>
            <person name="Herceg R."/>
            <person name="Olasz F."/>
            <person name="Wilk T."/>
            <person name="Nagy T."/>
            <person name="Kriszt B."/>
            <person name="Nagy I."/>
            <person name="Kukolya J."/>
        </authorList>
    </citation>
    <scope>NUCLEOTIDE SEQUENCE [LARGE SCALE GENOMIC DNA]</scope>
    <source>
        <strain evidence="5">TB100</strain>
    </source>
</reference>
<dbReference type="Proteomes" id="UP000074382">
    <property type="component" value="Unassembled WGS sequence"/>
</dbReference>
<feature type="transmembrane region" description="Helical" evidence="2">
    <location>
        <begin position="272"/>
        <end position="292"/>
    </location>
</feature>
<feature type="transmembrane region" description="Helical" evidence="2">
    <location>
        <begin position="51"/>
        <end position="76"/>
    </location>
</feature>
<keyword evidence="2" id="KW-1133">Transmembrane helix</keyword>
<dbReference type="RefSeq" id="WP_068756846.1">
    <property type="nucleotide sequence ID" value="NZ_KQ950182.1"/>
</dbReference>
<feature type="transmembrane region" description="Helical" evidence="2">
    <location>
        <begin position="120"/>
        <end position="139"/>
    </location>
</feature>